<reference evidence="1 2" key="1">
    <citation type="submission" date="2024-01" db="EMBL/GenBank/DDBJ databases">
        <title>The genomes of 5 underutilized Papilionoideae crops provide insights into root nodulation and disease resistanc.</title>
        <authorList>
            <person name="Jiang F."/>
        </authorList>
    </citation>
    <scope>NUCLEOTIDE SEQUENCE [LARGE SCALE GENOMIC DNA]</scope>
    <source>
        <strain evidence="1">LVBAO_FW01</strain>
        <tissue evidence="1">Leaves</tissue>
    </source>
</reference>
<organism evidence="1 2">
    <name type="scientific">Canavalia gladiata</name>
    <name type="common">Sword bean</name>
    <name type="synonym">Dolichos gladiatus</name>
    <dbReference type="NCBI Taxonomy" id="3824"/>
    <lineage>
        <taxon>Eukaryota</taxon>
        <taxon>Viridiplantae</taxon>
        <taxon>Streptophyta</taxon>
        <taxon>Embryophyta</taxon>
        <taxon>Tracheophyta</taxon>
        <taxon>Spermatophyta</taxon>
        <taxon>Magnoliopsida</taxon>
        <taxon>eudicotyledons</taxon>
        <taxon>Gunneridae</taxon>
        <taxon>Pentapetalae</taxon>
        <taxon>rosids</taxon>
        <taxon>fabids</taxon>
        <taxon>Fabales</taxon>
        <taxon>Fabaceae</taxon>
        <taxon>Papilionoideae</taxon>
        <taxon>50 kb inversion clade</taxon>
        <taxon>NPAAA clade</taxon>
        <taxon>indigoferoid/millettioid clade</taxon>
        <taxon>Phaseoleae</taxon>
        <taxon>Canavalia</taxon>
    </lineage>
</organism>
<dbReference type="EMBL" id="JAYMYQ010000001">
    <property type="protein sequence ID" value="KAK7360330.1"/>
    <property type="molecule type" value="Genomic_DNA"/>
</dbReference>
<evidence type="ECO:0000313" key="2">
    <source>
        <dbReference type="Proteomes" id="UP001367508"/>
    </source>
</evidence>
<dbReference type="Proteomes" id="UP001367508">
    <property type="component" value="Unassembled WGS sequence"/>
</dbReference>
<proteinExistence type="predicted"/>
<comment type="caution">
    <text evidence="1">The sequence shown here is derived from an EMBL/GenBank/DDBJ whole genome shotgun (WGS) entry which is preliminary data.</text>
</comment>
<sequence length="219" mass="24825">MYATRSRYQSEIHDMHATCSDLTCNSEHGFIEIIPTLRSLSPLASNPPGSMRILRDHSRRVGTPLISAQTKVNLLPSYSMAEPNLDTRCLVVNWVSRIQGVCLSYHSLQCLIKLFGYSTFCLKVWEPHIGTRRIRLSGAGHGASSHWTRLVILVYVDIGYFVNARLTKELSTKGLYWIFPLATLCYSLKDHSEKGRSFVSSFVLETRRWGRGTRISLSD</sequence>
<keyword evidence="2" id="KW-1185">Reference proteome</keyword>
<accession>A0AAN9MST8</accession>
<evidence type="ECO:0000313" key="1">
    <source>
        <dbReference type="EMBL" id="KAK7360330.1"/>
    </source>
</evidence>
<gene>
    <name evidence="1" type="ORF">VNO77_02315</name>
</gene>
<dbReference type="AlphaFoldDB" id="A0AAN9MST8"/>
<protein>
    <submittedName>
        <fullName evidence="1">Uncharacterized protein</fullName>
    </submittedName>
</protein>
<name>A0AAN9MST8_CANGL</name>